<evidence type="ECO:0000256" key="1">
    <source>
        <dbReference type="SAM" id="MobiDB-lite"/>
    </source>
</evidence>
<protein>
    <submittedName>
        <fullName evidence="3">Transglycosylase-like domain protein</fullName>
    </submittedName>
</protein>
<geneLocation type="plasmid" evidence="3">
    <name>pPSED02</name>
</geneLocation>
<feature type="signal peptide" evidence="2">
    <location>
        <begin position="1"/>
        <end position="29"/>
    </location>
</feature>
<feature type="compositionally biased region" description="Low complexity" evidence="1">
    <location>
        <begin position="42"/>
        <end position="51"/>
    </location>
</feature>
<keyword evidence="3" id="KW-0614">Plasmid</keyword>
<feature type="compositionally biased region" description="Low complexity" evidence="1">
    <location>
        <begin position="358"/>
        <end position="386"/>
    </location>
</feature>
<organism evidence="3">
    <name type="scientific">Pseudonocardia dioxanivorans (strain ATCC 55486 / DSM 44775 / JCM 13855 / CB1190)</name>
    <dbReference type="NCBI Taxonomy" id="675635"/>
    <lineage>
        <taxon>Bacteria</taxon>
        <taxon>Bacillati</taxon>
        <taxon>Actinomycetota</taxon>
        <taxon>Actinomycetes</taxon>
        <taxon>Pseudonocardiales</taxon>
        <taxon>Pseudonocardiaceae</taxon>
        <taxon>Pseudonocardia</taxon>
    </lineage>
</organism>
<reference evidence="3" key="1">
    <citation type="journal article" date="2011" name="J. Bacteriol.">
        <title>Genome sequence of the 1,4-dioxane-degrading Pseudonocardia dioxanivorans strain CB1190.</title>
        <authorList>
            <person name="Sales C.M."/>
            <person name="Mahendra S."/>
            <person name="Grostern A."/>
            <person name="Parales R.E."/>
            <person name="Goodwin L.A."/>
            <person name="Woyke T."/>
            <person name="Nolan M."/>
            <person name="Lapidus A."/>
            <person name="Chertkov O."/>
            <person name="Ovchinnikova G."/>
            <person name="Sczyrba A."/>
            <person name="Alvarez-Cohen L."/>
        </authorList>
    </citation>
    <scope>NUCLEOTIDE SEQUENCE</scope>
    <source>
        <strain evidence="3">CB1190</strain>
        <plasmid evidence="3">pPSED02</plasmid>
    </source>
</reference>
<feature type="compositionally biased region" description="Basic and acidic residues" evidence="1">
    <location>
        <begin position="479"/>
        <end position="493"/>
    </location>
</feature>
<feature type="compositionally biased region" description="Gly residues" evidence="1">
    <location>
        <begin position="348"/>
        <end position="357"/>
    </location>
</feature>
<name>F2L742_PSEUX</name>
<sequence>MPVTTTVGALAVAAALAAGPALTTTPALVADQTDNRTCTVQTSTGNTSTSTGTGGTGTGGTGASGTGQLTPDQAAQLLEQTRELVTSLTLAGADARAAALGSGIRALGITPSVASGWEQQAHDLADTTLAAMGDDPAAGALAVALAKAGYSPTPADLRTDTNKAPDTSASTATGTASGQDAAADGGSGPAIAPSAAVGSVLLAGGALAAAIRALPADGFEACGLDSTTDSTTGTSTSGGSSADGAAGTGDWSSQADALLAQLTGDSDPAARQLAQIIEQARASGTGTGNTVNNQVTERGNNGSTTSDSGATSTGTGTTSTDAGGTDAGGTDTGSTGQGSTGSTTGGDTAPGGGGATGSGATTGANDPATDQTSTGGAGAAGQAWEAKAQKLADELSSAGDDPVARNLSEQLAAQGITGRAQQAGTTNPTDTTSTGTNSGDSSSTSDSADQGGGDSDQPSDQDTDSGQQGADDQQSSDGQDQKQDESENQKSQDDGASDQDSTDQSSTDQAAQDDQPAGDQAGGDKQSGPDAGTSTNTVWDRLASCESGNNWRAAGGSYSGVIRTDRTQSEAGHSCAGDVQAVLVGITNSMRASLISRLGSPFAWRTKS</sequence>
<dbReference type="RefSeq" id="WP_014203904.1">
    <property type="nucleotide sequence ID" value="NC_016601.1"/>
</dbReference>
<feature type="compositionally biased region" description="Low complexity" evidence="1">
    <location>
        <begin position="464"/>
        <end position="478"/>
    </location>
</feature>
<evidence type="ECO:0000256" key="2">
    <source>
        <dbReference type="SAM" id="SignalP"/>
    </source>
</evidence>
<feature type="compositionally biased region" description="Low complexity" evidence="1">
    <location>
        <begin position="164"/>
        <end position="187"/>
    </location>
</feature>
<feature type="compositionally biased region" description="Gly residues" evidence="1">
    <location>
        <begin position="325"/>
        <end position="339"/>
    </location>
</feature>
<dbReference type="AlphaFoldDB" id="F2L742"/>
<dbReference type="EMBL" id="CP002597">
    <property type="protein sequence ID" value="AEA29015.1"/>
    <property type="molecule type" value="Genomic_DNA"/>
</dbReference>
<feature type="compositionally biased region" description="Low complexity" evidence="1">
    <location>
        <begin position="424"/>
        <end position="456"/>
    </location>
</feature>
<evidence type="ECO:0000313" key="3">
    <source>
        <dbReference type="EMBL" id="AEA29015.1"/>
    </source>
</evidence>
<keyword evidence="2" id="KW-0732">Signal</keyword>
<feature type="compositionally biased region" description="Low complexity" evidence="1">
    <location>
        <begin position="302"/>
        <end position="324"/>
    </location>
</feature>
<feature type="region of interest" description="Disordered" evidence="1">
    <location>
        <begin position="38"/>
        <end position="62"/>
    </location>
</feature>
<gene>
    <name evidence="3" type="ORF">Psed_6952</name>
</gene>
<feature type="compositionally biased region" description="Gly residues" evidence="1">
    <location>
        <begin position="52"/>
        <end position="62"/>
    </location>
</feature>
<feature type="region of interest" description="Disordered" evidence="1">
    <location>
        <begin position="227"/>
        <end position="250"/>
    </location>
</feature>
<accession>F2L742</accession>
<feature type="compositionally biased region" description="Low complexity" evidence="1">
    <location>
        <begin position="502"/>
        <end position="526"/>
    </location>
</feature>
<feature type="chain" id="PRO_5003282133" evidence="2">
    <location>
        <begin position="30"/>
        <end position="608"/>
    </location>
</feature>
<feature type="region of interest" description="Disordered" evidence="1">
    <location>
        <begin position="153"/>
        <end position="187"/>
    </location>
</feature>
<feature type="region of interest" description="Disordered" evidence="1">
    <location>
        <begin position="284"/>
        <end position="541"/>
    </location>
</feature>
<proteinExistence type="predicted"/>